<dbReference type="Pfam" id="PF13489">
    <property type="entry name" value="Methyltransf_23"/>
    <property type="match status" value="1"/>
</dbReference>
<evidence type="ECO:0000313" key="3">
    <source>
        <dbReference type="EMBL" id="QUC20387.1"/>
    </source>
</evidence>
<evidence type="ECO:0008006" key="5">
    <source>
        <dbReference type="Google" id="ProtNLM"/>
    </source>
</evidence>
<reference evidence="3" key="1">
    <citation type="submission" date="2020-03" db="EMBL/GenBank/DDBJ databases">
        <title>A mixture of massive structural variations and highly conserved coding sequences in Ustilaginoidea virens genome.</title>
        <authorList>
            <person name="Zhang K."/>
            <person name="Zhao Z."/>
            <person name="Zhang Z."/>
            <person name="Li Y."/>
            <person name="Hsiang T."/>
            <person name="Sun W."/>
        </authorList>
    </citation>
    <scope>NUCLEOTIDE SEQUENCE</scope>
    <source>
        <strain evidence="3">UV-8b</strain>
    </source>
</reference>
<dbReference type="CDD" id="cd02440">
    <property type="entry name" value="AdoMet_MTases"/>
    <property type="match status" value="1"/>
</dbReference>
<dbReference type="KEGG" id="uvi:66065406"/>
<dbReference type="OrthoDB" id="2013972at2759"/>
<dbReference type="AlphaFoldDB" id="A0A8E5MHX1"/>
<sequence length="375" mass="42342">MQMYSNDEPGDAQKGEPPANAPTPHLQGFEFTFESSSLRFEVDSDAMNDASSLSDISLSDSIQEYPKLFGRTYNAYRHGSYAFPNDQQEQERLALQGPVLTRLMGGKLYFAPLSNLHPPRFILDIATGIGDWAIDMADEFPETTVIGTDLSPIQPNKVPPNVHFYIEDSSEKWDFPQKFDYIHTRISAGCWSNFETQAAAQAFQALEPGGWFESQEVDCTVCCDDGTVDPDGPLVAWANELIEASAKVNRPALIGSILKETYERVGFVDVQQRVYKMPIGTWPKNPFLKQVGLLWRHNLLQGLSGFSYHLLHNAFERSMPEIEVSLIDVRRDLCDNRIHSYMPTFVVWGRKPFPREVSPPKTETKAYANVHHFAV</sequence>
<dbReference type="SUPFAM" id="SSF53335">
    <property type="entry name" value="S-adenosyl-L-methionine-dependent methyltransferases"/>
    <property type="match status" value="1"/>
</dbReference>
<dbReference type="EMBL" id="CP072756">
    <property type="protein sequence ID" value="QUC20387.1"/>
    <property type="molecule type" value="Genomic_DNA"/>
</dbReference>
<evidence type="ECO:0000313" key="4">
    <source>
        <dbReference type="Proteomes" id="UP000027002"/>
    </source>
</evidence>
<comment type="similarity">
    <text evidence="1">Belongs to the methyltransferase superfamily. LaeA methyltransferase family.</text>
</comment>
<evidence type="ECO:0000256" key="2">
    <source>
        <dbReference type="SAM" id="MobiDB-lite"/>
    </source>
</evidence>
<keyword evidence="4" id="KW-1185">Reference proteome</keyword>
<organism evidence="3 4">
    <name type="scientific">Ustilaginoidea virens</name>
    <name type="common">Rice false smut fungus</name>
    <name type="synonym">Villosiclava virens</name>
    <dbReference type="NCBI Taxonomy" id="1159556"/>
    <lineage>
        <taxon>Eukaryota</taxon>
        <taxon>Fungi</taxon>
        <taxon>Dikarya</taxon>
        <taxon>Ascomycota</taxon>
        <taxon>Pezizomycotina</taxon>
        <taxon>Sordariomycetes</taxon>
        <taxon>Hypocreomycetidae</taxon>
        <taxon>Hypocreales</taxon>
        <taxon>Clavicipitaceae</taxon>
        <taxon>Ustilaginoidea</taxon>
    </lineage>
</organism>
<dbReference type="RefSeq" id="XP_042998060.1">
    <property type="nucleotide sequence ID" value="XM_043142126.1"/>
</dbReference>
<dbReference type="InterPro" id="IPR029063">
    <property type="entry name" value="SAM-dependent_MTases_sf"/>
</dbReference>
<protein>
    <recommendedName>
        <fullName evidence="5">Methyltransferase</fullName>
    </recommendedName>
</protein>
<name>A0A8E5MHX1_USTVR</name>
<dbReference type="PANTHER" id="PTHR43591:SF14">
    <property type="entry name" value="METHYLTRANSFERASE"/>
    <property type="match status" value="1"/>
</dbReference>
<dbReference type="GO" id="GO:0008168">
    <property type="term" value="F:methyltransferase activity"/>
    <property type="evidence" value="ECO:0007669"/>
    <property type="project" value="TreeGrafter"/>
</dbReference>
<dbReference type="Proteomes" id="UP000027002">
    <property type="component" value="Chromosome 4"/>
</dbReference>
<accession>A0A8E5MHX1</accession>
<gene>
    <name evidence="3" type="ORF">UV8b_04628</name>
</gene>
<feature type="region of interest" description="Disordered" evidence="2">
    <location>
        <begin position="1"/>
        <end position="27"/>
    </location>
</feature>
<dbReference type="Gene3D" id="3.40.50.150">
    <property type="entry name" value="Vaccinia Virus protein VP39"/>
    <property type="match status" value="1"/>
</dbReference>
<dbReference type="PANTHER" id="PTHR43591">
    <property type="entry name" value="METHYLTRANSFERASE"/>
    <property type="match status" value="1"/>
</dbReference>
<evidence type="ECO:0000256" key="1">
    <source>
        <dbReference type="ARBA" id="ARBA00038158"/>
    </source>
</evidence>
<proteinExistence type="inferred from homology"/>
<dbReference type="GeneID" id="66065406"/>